<dbReference type="GO" id="GO:0005634">
    <property type="term" value="C:nucleus"/>
    <property type="evidence" value="ECO:0007669"/>
    <property type="project" value="TreeGrafter"/>
</dbReference>
<reference evidence="3 4" key="1">
    <citation type="journal article" date="2019" name="Sci. Rep.">
        <title>Comparative genomics of chytrid fungi reveal insights into the obligate biotrophic and pathogenic lifestyle of Synchytrium endobioticum.</title>
        <authorList>
            <person name="van de Vossenberg B.T.L.H."/>
            <person name="Warris S."/>
            <person name="Nguyen H.D.T."/>
            <person name="van Gent-Pelzer M.P.E."/>
            <person name="Joly D.L."/>
            <person name="van de Geest H.C."/>
            <person name="Bonants P.J.M."/>
            <person name="Smith D.S."/>
            <person name="Levesque C.A."/>
            <person name="van der Lee T.A.J."/>
        </authorList>
    </citation>
    <scope>NUCLEOTIDE SEQUENCE [LARGE SCALE GENOMIC DNA]</scope>
    <source>
        <strain evidence="3 4">CBS 675.73</strain>
    </source>
</reference>
<dbReference type="InterPro" id="IPR016024">
    <property type="entry name" value="ARM-type_fold"/>
</dbReference>
<proteinExistence type="predicted"/>
<organism evidence="3 4">
    <name type="scientific">Chytriomyces confervae</name>
    <dbReference type="NCBI Taxonomy" id="246404"/>
    <lineage>
        <taxon>Eukaryota</taxon>
        <taxon>Fungi</taxon>
        <taxon>Fungi incertae sedis</taxon>
        <taxon>Chytridiomycota</taxon>
        <taxon>Chytridiomycota incertae sedis</taxon>
        <taxon>Chytridiomycetes</taxon>
        <taxon>Chytridiales</taxon>
        <taxon>Chytriomycetaceae</taxon>
        <taxon>Chytriomyces</taxon>
    </lineage>
</organism>
<dbReference type="GO" id="GO:0003729">
    <property type="term" value="F:mRNA binding"/>
    <property type="evidence" value="ECO:0007669"/>
    <property type="project" value="TreeGrafter"/>
</dbReference>
<evidence type="ECO:0000259" key="1">
    <source>
        <dbReference type="Pfam" id="PF09088"/>
    </source>
</evidence>
<dbReference type="InterPro" id="IPR027159">
    <property type="entry name" value="CBP80"/>
</dbReference>
<dbReference type="STRING" id="246404.A0A507CAU9"/>
<dbReference type="InterPro" id="IPR015174">
    <property type="entry name" value="MIF4G-like_typ-2"/>
</dbReference>
<dbReference type="AlphaFoldDB" id="A0A507CAU9"/>
<name>A0A507CAU9_9FUNG</name>
<dbReference type="PANTHER" id="PTHR12412">
    <property type="entry name" value="CAP BINDING PROTEIN"/>
    <property type="match status" value="1"/>
</dbReference>
<keyword evidence="4" id="KW-1185">Reference proteome</keyword>
<dbReference type="SUPFAM" id="SSF48371">
    <property type="entry name" value="ARM repeat"/>
    <property type="match status" value="2"/>
</dbReference>
<sequence>MDVECVRRFGEWFAHHLSNFNYTWKWGDWSHTLEDDSTAKFSFIRETLEREIRLSYFDRIVGTLPENFSSNAAVFPAVAPNANFRYAAGFKSADIFGRGEVDSNLDVLIERLSRQLSTKLDNGSIISVLEDMSSHRKSTHNASDMAVEGFGGPAGSSWENDVVVRDIFVQNILFLGTKSFSHFLNIVERYVKILQQLNQEPEDRLHTVRIIAEFWKFNTQNMEIVLDKLMNYRVVDPISIITWALDLSVLDTDYSRFYVWTILRNVLFKVNSKVSQLREKIGINAMDEDNSSTQEALDKALRDQRAAFILLFQRFQICLQQLLDRGEVPESSSRWRWISGQMREFGRSFHIDVNRLKFTLEATAFVEPIEPRMLKIWNEIKAVGELLVKSG</sequence>
<accession>A0A507CAU9</accession>
<feature type="domain" description="MIF4G-like type 2" evidence="2">
    <location>
        <begin position="112"/>
        <end position="349"/>
    </location>
</feature>
<evidence type="ECO:0000313" key="4">
    <source>
        <dbReference type="Proteomes" id="UP000320333"/>
    </source>
</evidence>
<comment type="caution">
    <text evidence="3">The sequence shown here is derived from an EMBL/GenBank/DDBJ whole genome shotgun (WGS) entry which is preliminary data.</text>
</comment>
<dbReference type="EMBL" id="QEAP01002012">
    <property type="protein sequence ID" value="TPX38710.1"/>
    <property type="molecule type" value="Genomic_DNA"/>
</dbReference>
<dbReference type="GO" id="GO:0005846">
    <property type="term" value="C:nuclear cap binding complex"/>
    <property type="evidence" value="ECO:0007669"/>
    <property type="project" value="InterPro"/>
</dbReference>
<evidence type="ECO:0000259" key="2">
    <source>
        <dbReference type="Pfam" id="PF09090"/>
    </source>
</evidence>
<dbReference type="PANTHER" id="PTHR12412:SF2">
    <property type="entry name" value="NUCLEAR CAP-BINDING PROTEIN SUBUNIT 1"/>
    <property type="match status" value="1"/>
</dbReference>
<dbReference type="OrthoDB" id="10252707at2759"/>
<dbReference type="Gene3D" id="1.25.40.180">
    <property type="match status" value="2"/>
</dbReference>
<dbReference type="GO" id="GO:0000339">
    <property type="term" value="F:RNA cap binding"/>
    <property type="evidence" value="ECO:0007669"/>
    <property type="project" value="InterPro"/>
</dbReference>
<evidence type="ECO:0008006" key="5">
    <source>
        <dbReference type="Google" id="ProtNLM"/>
    </source>
</evidence>
<dbReference type="GO" id="GO:0006406">
    <property type="term" value="P:mRNA export from nucleus"/>
    <property type="evidence" value="ECO:0007669"/>
    <property type="project" value="InterPro"/>
</dbReference>
<dbReference type="Pfam" id="PF09090">
    <property type="entry name" value="MIF4G_like_2"/>
    <property type="match status" value="1"/>
</dbReference>
<protein>
    <recommendedName>
        <fullName evidence="5">MIF4G-like type 2 domain-containing protein</fullName>
    </recommendedName>
</protein>
<gene>
    <name evidence="3" type="ORF">CcCBS67573_g10702</name>
</gene>
<evidence type="ECO:0000313" key="3">
    <source>
        <dbReference type="EMBL" id="TPX38710.1"/>
    </source>
</evidence>
<dbReference type="GO" id="GO:0000184">
    <property type="term" value="P:nuclear-transcribed mRNA catabolic process, nonsense-mediated decay"/>
    <property type="evidence" value="ECO:0007669"/>
    <property type="project" value="TreeGrafter"/>
</dbReference>
<feature type="domain" description="MIF4G-like type 1" evidence="1">
    <location>
        <begin position="1"/>
        <end position="66"/>
    </location>
</feature>
<dbReference type="InterPro" id="IPR015172">
    <property type="entry name" value="MIF4G-like_typ-1"/>
</dbReference>
<dbReference type="Proteomes" id="UP000320333">
    <property type="component" value="Unassembled WGS sequence"/>
</dbReference>
<dbReference type="Pfam" id="PF09088">
    <property type="entry name" value="MIF4G_like"/>
    <property type="match status" value="1"/>
</dbReference>